<evidence type="ECO:0000313" key="2">
    <source>
        <dbReference type="Proteomes" id="UP000683360"/>
    </source>
</evidence>
<dbReference type="SUPFAM" id="SSF101898">
    <property type="entry name" value="NHL repeat"/>
    <property type="match status" value="1"/>
</dbReference>
<protein>
    <submittedName>
        <fullName evidence="1">Uncharacterized protein</fullName>
    </submittedName>
</protein>
<reference evidence="1" key="1">
    <citation type="submission" date="2021-03" db="EMBL/GenBank/DDBJ databases">
        <authorList>
            <person name="Bekaert M."/>
        </authorList>
    </citation>
    <scope>NUCLEOTIDE SEQUENCE</scope>
</reference>
<dbReference type="Proteomes" id="UP000683360">
    <property type="component" value="Unassembled WGS sequence"/>
</dbReference>
<sequence>MYTMLANVNGCSMLPDGRMVFTCSHWGKIKVFRIDGSEEFEMKNIGPLYDVVSIGNDTLVITSESEEKINVKSHSFGAALFNDNCLCYCAGKLGIQEIYLKEEFINNVISTEMSPHVYLAILHNTIYYTDMKTHSVTCIGTSCTAAGEHPYWTKWTFKDENVLKSPNGIAVDSIGSAYVSGSASCNVVVISNNGLFHKELLSKEDGLTHPGALHYDRSTNKLLVANSYDYAYLYNVNN</sequence>
<dbReference type="Gene3D" id="2.120.10.30">
    <property type="entry name" value="TolB, C-terminal domain"/>
    <property type="match status" value="1"/>
</dbReference>
<keyword evidence="2" id="KW-1185">Reference proteome</keyword>
<dbReference type="OrthoDB" id="6056825at2759"/>
<dbReference type="EMBL" id="CAJPWZ010002946">
    <property type="protein sequence ID" value="CAG2248599.1"/>
    <property type="molecule type" value="Genomic_DNA"/>
</dbReference>
<accession>A0A8S3V476</accession>
<name>A0A8S3V476_MYTED</name>
<gene>
    <name evidence="1" type="ORF">MEDL_60439</name>
</gene>
<comment type="caution">
    <text evidence="1">The sequence shown here is derived from an EMBL/GenBank/DDBJ whole genome shotgun (WGS) entry which is preliminary data.</text>
</comment>
<proteinExistence type="predicted"/>
<dbReference type="AlphaFoldDB" id="A0A8S3V476"/>
<organism evidence="1 2">
    <name type="scientific">Mytilus edulis</name>
    <name type="common">Blue mussel</name>
    <dbReference type="NCBI Taxonomy" id="6550"/>
    <lineage>
        <taxon>Eukaryota</taxon>
        <taxon>Metazoa</taxon>
        <taxon>Spiralia</taxon>
        <taxon>Lophotrochozoa</taxon>
        <taxon>Mollusca</taxon>
        <taxon>Bivalvia</taxon>
        <taxon>Autobranchia</taxon>
        <taxon>Pteriomorphia</taxon>
        <taxon>Mytilida</taxon>
        <taxon>Mytiloidea</taxon>
        <taxon>Mytilidae</taxon>
        <taxon>Mytilinae</taxon>
        <taxon>Mytilus</taxon>
    </lineage>
</organism>
<dbReference type="InterPro" id="IPR011042">
    <property type="entry name" value="6-blade_b-propeller_TolB-like"/>
</dbReference>
<evidence type="ECO:0000313" key="1">
    <source>
        <dbReference type="EMBL" id="CAG2248599.1"/>
    </source>
</evidence>